<gene>
    <name evidence="8" type="primary">deoC</name>
    <name evidence="8" type="ORF">H8S64_02850</name>
</gene>
<evidence type="ECO:0000256" key="6">
    <source>
        <dbReference type="ARBA" id="ARBA00048791"/>
    </source>
</evidence>
<comment type="catalytic activity">
    <reaction evidence="6">
        <text>2-deoxy-D-ribose 5-phosphate = D-glyceraldehyde 3-phosphate + acetaldehyde</text>
        <dbReference type="Rhea" id="RHEA:12821"/>
        <dbReference type="ChEBI" id="CHEBI:15343"/>
        <dbReference type="ChEBI" id="CHEBI:59776"/>
        <dbReference type="ChEBI" id="CHEBI:62877"/>
        <dbReference type="EC" id="4.1.2.4"/>
    </reaction>
</comment>
<dbReference type="PANTHER" id="PTHR10889:SF3">
    <property type="entry name" value="DEOXYRIBOSE-PHOSPHATE ALDOLASE"/>
    <property type="match status" value="1"/>
</dbReference>
<evidence type="ECO:0000256" key="3">
    <source>
        <dbReference type="ARBA" id="ARBA00012515"/>
    </source>
</evidence>
<dbReference type="InterPro" id="IPR011343">
    <property type="entry name" value="DeoC"/>
</dbReference>
<keyword evidence="9" id="KW-1185">Reference proteome</keyword>
<accession>A0ABR7CWH3</accession>
<dbReference type="Gene3D" id="3.20.20.70">
    <property type="entry name" value="Aldolase class I"/>
    <property type="match status" value="1"/>
</dbReference>
<dbReference type="PIRSF" id="PIRSF001357">
    <property type="entry name" value="DeoC"/>
    <property type="match status" value="1"/>
</dbReference>
<name>A0ABR7CWH3_9BACT</name>
<dbReference type="SMART" id="SM01133">
    <property type="entry name" value="DeoC"/>
    <property type="match status" value="1"/>
</dbReference>
<dbReference type="InterPro" id="IPR013785">
    <property type="entry name" value="Aldolase_TIM"/>
</dbReference>
<comment type="caution">
    <text evidence="8">The sequence shown here is derived from an EMBL/GenBank/DDBJ whole genome shotgun (WGS) entry which is preliminary data.</text>
</comment>
<evidence type="ECO:0000256" key="1">
    <source>
        <dbReference type="ARBA" id="ARBA00004816"/>
    </source>
</evidence>
<evidence type="ECO:0000313" key="9">
    <source>
        <dbReference type="Proteomes" id="UP000646484"/>
    </source>
</evidence>
<dbReference type="Pfam" id="PF01791">
    <property type="entry name" value="DeoC"/>
    <property type="match status" value="1"/>
</dbReference>
<protein>
    <recommendedName>
        <fullName evidence="3 7">Deoxyribose-phosphate aldolase</fullName>
        <ecNumber evidence="3 7">4.1.2.4</ecNumber>
    </recommendedName>
</protein>
<evidence type="ECO:0000313" key="8">
    <source>
        <dbReference type="EMBL" id="MBC5620031.1"/>
    </source>
</evidence>
<reference evidence="8 9" key="1">
    <citation type="submission" date="2020-08" db="EMBL/GenBank/DDBJ databases">
        <title>Genome public.</title>
        <authorList>
            <person name="Liu C."/>
            <person name="Sun Q."/>
        </authorList>
    </citation>
    <scope>NUCLEOTIDE SEQUENCE [LARGE SCALE GENOMIC DNA]</scope>
    <source>
        <strain evidence="8 9">NSJ-56</strain>
    </source>
</reference>
<evidence type="ECO:0000256" key="4">
    <source>
        <dbReference type="ARBA" id="ARBA00023239"/>
    </source>
</evidence>
<proteinExistence type="inferred from homology"/>
<dbReference type="PANTHER" id="PTHR10889">
    <property type="entry name" value="DEOXYRIBOSE-PHOSPHATE ALDOLASE"/>
    <property type="match status" value="1"/>
</dbReference>
<evidence type="ECO:0000256" key="2">
    <source>
        <dbReference type="ARBA" id="ARBA00009473"/>
    </source>
</evidence>
<dbReference type="EMBL" id="JACOOH010000001">
    <property type="protein sequence ID" value="MBC5620031.1"/>
    <property type="molecule type" value="Genomic_DNA"/>
</dbReference>
<organism evidence="8 9">
    <name type="scientific">Butyricimonas hominis</name>
    <dbReference type="NCBI Taxonomy" id="2763032"/>
    <lineage>
        <taxon>Bacteria</taxon>
        <taxon>Pseudomonadati</taxon>
        <taxon>Bacteroidota</taxon>
        <taxon>Bacteroidia</taxon>
        <taxon>Bacteroidales</taxon>
        <taxon>Odoribacteraceae</taxon>
        <taxon>Butyricimonas</taxon>
    </lineage>
</organism>
<dbReference type="SUPFAM" id="SSF51569">
    <property type="entry name" value="Aldolase"/>
    <property type="match status" value="1"/>
</dbReference>
<sequence>MENIVETLAAYGYSNLEDRIEFELDGVIEKEIAPAYCNENFELCVSCMDYTTLKVTDSEKSVTAFVTELLKKIKKNTLPDVASVCVFPRFAPVVKAGLAGTPIKTTVVGACFPAAQTFLDVKLAECKEAIAAGADEIDVVISVGEVLERNYEQVYKELVAIREACAGVVLKVILETGELKTIESIFNASLLGAYAGADFIKTSTGKVPMNATPEAVYVICEALRQFHVQTGKMVGIKVAGGITKVQNAIRYLTIVKHVLGEAWISPKYFRIGTSQLLEDVLKEIKTVAAKDASL</sequence>
<comment type="pathway">
    <text evidence="1">Carbohydrate degradation; 2-deoxy-D-ribose 1-phosphate degradation; D-glyceraldehyde 3-phosphate and acetaldehyde from 2-deoxy-alpha-D-ribose 1-phosphate: step 2/2.</text>
</comment>
<evidence type="ECO:0000256" key="7">
    <source>
        <dbReference type="NCBIfam" id="TIGR00126"/>
    </source>
</evidence>
<comment type="similarity">
    <text evidence="2">Belongs to the DeoC/FbaB aldolase family. DeoC type 2 subfamily.</text>
</comment>
<dbReference type="GO" id="GO:0004139">
    <property type="term" value="F:deoxyribose-phosphate aldolase activity"/>
    <property type="evidence" value="ECO:0007669"/>
    <property type="project" value="UniProtKB-EC"/>
</dbReference>
<dbReference type="CDD" id="cd00959">
    <property type="entry name" value="DeoC"/>
    <property type="match status" value="1"/>
</dbReference>
<dbReference type="Proteomes" id="UP000646484">
    <property type="component" value="Unassembled WGS sequence"/>
</dbReference>
<dbReference type="RefSeq" id="WP_099291307.1">
    <property type="nucleotide sequence ID" value="NZ_JACOOH010000001.1"/>
</dbReference>
<keyword evidence="4 8" id="KW-0456">Lyase</keyword>
<evidence type="ECO:0000256" key="5">
    <source>
        <dbReference type="ARBA" id="ARBA00023270"/>
    </source>
</evidence>
<keyword evidence="5" id="KW-0704">Schiff base</keyword>
<dbReference type="NCBIfam" id="TIGR00126">
    <property type="entry name" value="deoC"/>
    <property type="match status" value="1"/>
</dbReference>
<dbReference type="InterPro" id="IPR002915">
    <property type="entry name" value="DeoC/FbaB/LacD_aldolase"/>
</dbReference>
<dbReference type="EC" id="4.1.2.4" evidence="3 7"/>